<reference evidence="1" key="1">
    <citation type="submission" date="2021-09" db="EMBL/GenBank/DDBJ databases">
        <title>Genome analysis of Fictibacillus sp. KIGAM418 isolated from marine sediment.</title>
        <authorList>
            <person name="Seo M.-J."/>
            <person name="Cho E.-S."/>
            <person name="Hwang C.Y."/>
        </authorList>
    </citation>
    <scope>NUCLEOTIDE SEQUENCE</scope>
    <source>
        <strain evidence="1">KIGAM418</strain>
    </source>
</reference>
<evidence type="ECO:0000313" key="2">
    <source>
        <dbReference type="Proteomes" id="UP001139011"/>
    </source>
</evidence>
<dbReference type="InterPro" id="IPR025009">
    <property type="entry name" value="DUF3977"/>
</dbReference>
<protein>
    <submittedName>
        <fullName evidence="1">DUF3977 family protein</fullName>
    </submittedName>
</protein>
<dbReference type="Pfam" id="PF13122">
    <property type="entry name" value="DUF3977"/>
    <property type="match status" value="1"/>
</dbReference>
<dbReference type="Proteomes" id="UP001139011">
    <property type="component" value="Unassembled WGS sequence"/>
</dbReference>
<proteinExistence type="predicted"/>
<comment type="caution">
    <text evidence="1">The sequence shown here is derived from an EMBL/GenBank/DDBJ whole genome shotgun (WGS) entry which is preliminary data.</text>
</comment>
<dbReference type="EMBL" id="JAIWJX010000002">
    <property type="protein sequence ID" value="MCK6258222.1"/>
    <property type="molecule type" value="Genomic_DNA"/>
</dbReference>
<evidence type="ECO:0000313" key="1">
    <source>
        <dbReference type="EMBL" id="MCK6258222.1"/>
    </source>
</evidence>
<organism evidence="1 2">
    <name type="scientific">Fictibacillus marinisediminis</name>
    <dbReference type="NCBI Taxonomy" id="2878389"/>
    <lineage>
        <taxon>Bacteria</taxon>
        <taxon>Bacillati</taxon>
        <taxon>Bacillota</taxon>
        <taxon>Bacilli</taxon>
        <taxon>Bacillales</taxon>
        <taxon>Fictibacillaceae</taxon>
        <taxon>Fictibacillus</taxon>
    </lineage>
</organism>
<name>A0A9X2BGE0_9BACL</name>
<dbReference type="RefSeq" id="WP_419714954.1">
    <property type="nucleotide sequence ID" value="NZ_JAIWJX010000002.1"/>
</dbReference>
<accession>A0A9X2BGE0</accession>
<sequence length="49" mass="5844">MFIRGNKFYSLYFRIWMAKTVFILVSKEGFKTGKKNRNAFKIIIGMVSY</sequence>
<dbReference type="AlphaFoldDB" id="A0A9X2BGE0"/>
<gene>
    <name evidence="1" type="ORF">LCY76_16745</name>
</gene>
<keyword evidence="2" id="KW-1185">Reference proteome</keyword>